<dbReference type="Proteomes" id="UP000276776">
    <property type="component" value="Unassembled WGS sequence"/>
</dbReference>
<feature type="transmembrane region" description="Helical" evidence="1">
    <location>
        <begin position="12"/>
        <end position="31"/>
    </location>
</feature>
<dbReference type="OrthoDB" id="5778723at2759"/>
<evidence type="ECO:0000256" key="1">
    <source>
        <dbReference type="SAM" id="Phobius"/>
    </source>
</evidence>
<organism evidence="4">
    <name type="scientific">Thelazia callipaeda</name>
    <name type="common">Oriental eyeworm</name>
    <name type="synonym">Parasitic nematode</name>
    <dbReference type="NCBI Taxonomy" id="103827"/>
    <lineage>
        <taxon>Eukaryota</taxon>
        <taxon>Metazoa</taxon>
        <taxon>Ecdysozoa</taxon>
        <taxon>Nematoda</taxon>
        <taxon>Chromadorea</taxon>
        <taxon>Rhabditida</taxon>
        <taxon>Spirurina</taxon>
        <taxon>Spiruromorpha</taxon>
        <taxon>Thelazioidea</taxon>
        <taxon>Thelaziidae</taxon>
        <taxon>Thelazia</taxon>
    </lineage>
</organism>
<keyword evidence="3" id="KW-1185">Reference proteome</keyword>
<gene>
    <name evidence="2" type="ORF">TCLT_LOCUS2320</name>
</gene>
<dbReference type="OMA" id="EPPFRTI"/>
<dbReference type="EMBL" id="UYYF01000452">
    <property type="protein sequence ID" value="VDM98213.1"/>
    <property type="molecule type" value="Genomic_DNA"/>
</dbReference>
<name>A0A0N5CQ19_THECL</name>
<evidence type="ECO:0000313" key="4">
    <source>
        <dbReference type="WBParaSite" id="TCLT_0000231901-mRNA-1"/>
    </source>
</evidence>
<keyword evidence="1" id="KW-0812">Transmembrane</keyword>
<sequence length="88" mass="10534">MHSRQSSLNVRMAFIILLFSMLVAISDSFLFGNRNYIRFRRPEDVWEPPFRTILCDNNFPIRIQINADPEETCRNFMNQMEKAITYNQ</sequence>
<protein>
    <submittedName>
        <fullName evidence="2 4">Uncharacterized protein</fullName>
    </submittedName>
</protein>
<accession>A0A0N5CQ19</accession>
<evidence type="ECO:0000313" key="2">
    <source>
        <dbReference type="EMBL" id="VDM98213.1"/>
    </source>
</evidence>
<reference evidence="4" key="1">
    <citation type="submission" date="2017-02" db="UniProtKB">
        <authorList>
            <consortium name="WormBaseParasite"/>
        </authorList>
    </citation>
    <scope>IDENTIFICATION</scope>
</reference>
<proteinExistence type="predicted"/>
<dbReference type="WBParaSite" id="TCLT_0000231901-mRNA-1">
    <property type="protein sequence ID" value="TCLT_0000231901-mRNA-1"/>
    <property type="gene ID" value="TCLT_0000231901"/>
</dbReference>
<keyword evidence="1" id="KW-0472">Membrane</keyword>
<keyword evidence="1" id="KW-1133">Transmembrane helix</keyword>
<evidence type="ECO:0000313" key="3">
    <source>
        <dbReference type="Proteomes" id="UP000276776"/>
    </source>
</evidence>
<dbReference type="AlphaFoldDB" id="A0A0N5CQ19"/>
<reference evidence="2 3" key="2">
    <citation type="submission" date="2018-11" db="EMBL/GenBank/DDBJ databases">
        <authorList>
            <consortium name="Pathogen Informatics"/>
        </authorList>
    </citation>
    <scope>NUCLEOTIDE SEQUENCE [LARGE SCALE GENOMIC DNA]</scope>
</reference>